<keyword evidence="2" id="KW-1185">Reference proteome</keyword>
<organism evidence="1 2">
    <name type="scientific">Nannocystis exedens</name>
    <dbReference type="NCBI Taxonomy" id="54"/>
    <lineage>
        <taxon>Bacteria</taxon>
        <taxon>Pseudomonadati</taxon>
        <taxon>Myxococcota</taxon>
        <taxon>Polyangia</taxon>
        <taxon>Nannocystales</taxon>
        <taxon>Nannocystaceae</taxon>
        <taxon>Nannocystis</taxon>
    </lineage>
</organism>
<dbReference type="Proteomes" id="UP000199400">
    <property type="component" value="Unassembled WGS sequence"/>
</dbReference>
<evidence type="ECO:0000313" key="2">
    <source>
        <dbReference type="Proteomes" id="UP000199400"/>
    </source>
</evidence>
<dbReference type="EMBL" id="FOMX01000006">
    <property type="protein sequence ID" value="SFD93067.1"/>
    <property type="molecule type" value="Genomic_DNA"/>
</dbReference>
<dbReference type="STRING" id="54.SAMN02745121_02266"/>
<accession>A0A1I1WD47</accession>
<gene>
    <name evidence="1" type="ORF">SAMN02745121_02266</name>
</gene>
<sequence>MRRSLTALFFTSALLAVSGCSQPKKDLLALPAAYDPQGADLTFNKKNLESFNMMKPQERDDFVKALKEKPGSFRGQAVTEAGNGIAAGVEGSEHGAWETFAHVTEPVLFEITIDYRIFSTEELGRPLGRNLPISFTGTLVDLRYDADAKPRKLTIQVKADAMELITDKTTPAS</sequence>
<dbReference type="AlphaFoldDB" id="A0A1I1WD47"/>
<dbReference type="PROSITE" id="PS51257">
    <property type="entry name" value="PROKAR_LIPOPROTEIN"/>
    <property type="match status" value="1"/>
</dbReference>
<name>A0A1I1WD47_9BACT</name>
<dbReference type="RefSeq" id="WP_096326037.1">
    <property type="nucleotide sequence ID" value="NZ_FOMX01000006.1"/>
</dbReference>
<proteinExistence type="predicted"/>
<protein>
    <recommendedName>
        <fullName evidence="3">Lipoprotein</fullName>
    </recommendedName>
</protein>
<evidence type="ECO:0008006" key="3">
    <source>
        <dbReference type="Google" id="ProtNLM"/>
    </source>
</evidence>
<reference evidence="2" key="1">
    <citation type="submission" date="2016-10" db="EMBL/GenBank/DDBJ databases">
        <authorList>
            <person name="Varghese N."/>
            <person name="Submissions S."/>
        </authorList>
    </citation>
    <scope>NUCLEOTIDE SEQUENCE [LARGE SCALE GENOMIC DNA]</scope>
    <source>
        <strain evidence="2">ATCC 25963</strain>
    </source>
</reference>
<evidence type="ECO:0000313" key="1">
    <source>
        <dbReference type="EMBL" id="SFD93067.1"/>
    </source>
</evidence>